<keyword evidence="3" id="KW-0479">Metal-binding</keyword>
<dbReference type="AlphaFoldDB" id="A0A3D8IZ79"/>
<dbReference type="InterPro" id="IPR043461">
    <property type="entry name" value="LpxH-like"/>
</dbReference>
<evidence type="ECO:0000256" key="4">
    <source>
        <dbReference type="ARBA" id="ARBA00023136"/>
    </source>
</evidence>
<dbReference type="RefSeq" id="WP_115569664.1">
    <property type="nucleotide sequence ID" value="NZ_NXLV01000008.1"/>
</dbReference>
<dbReference type="GO" id="GO:0046872">
    <property type="term" value="F:metal ion binding"/>
    <property type="evidence" value="ECO:0007669"/>
    <property type="project" value="UniProtKB-KW"/>
</dbReference>
<comment type="caution">
    <text evidence="7">The sequence shown here is derived from an EMBL/GenBank/DDBJ whole genome shotgun (WGS) entry which is preliminary data.</text>
</comment>
<dbReference type="GO" id="GO:0008758">
    <property type="term" value="F:UDP-2,3-diacylglucosamine hydrolase activity"/>
    <property type="evidence" value="ECO:0007669"/>
    <property type="project" value="TreeGrafter"/>
</dbReference>
<evidence type="ECO:0000256" key="5">
    <source>
        <dbReference type="ARBA" id="ARBA00023211"/>
    </source>
</evidence>
<evidence type="ECO:0000256" key="3">
    <source>
        <dbReference type="ARBA" id="ARBA00022723"/>
    </source>
</evidence>
<dbReference type="Gene3D" id="3.60.21.10">
    <property type="match status" value="1"/>
</dbReference>
<evidence type="ECO:0000256" key="1">
    <source>
        <dbReference type="ARBA" id="ARBA00022475"/>
    </source>
</evidence>
<proteinExistence type="predicted"/>
<protein>
    <recommendedName>
        <fullName evidence="6">Calcineurin-like phosphoesterase domain-containing protein</fullName>
    </recommendedName>
</protein>
<dbReference type="GO" id="GO:0009245">
    <property type="term" value="P:lipid A biosynthetic process"/>
    <property type="evidence" value="ECO:0007669"/>
    <property type="project" value="TreeGrafter"/>
</dbReference>
<keyword evidence="1" id="KW-1003">Cell membrane</keyword>
<organism evidence="7 8">
    <name type="scientific">Helicobacter brantae</name>
    <dbReference type="NCBI Taxonomy" id="375927"/>
    <lineage>
        <taxon>Bacteria</taxon>
        <taxon>Pseudomonadati</taxon>
        <taxon>Campylobacterota</taxon>
        <taxon>Epsilonproteobacteria</taxon>
        <taxon>Campylobacterales</taxon>
        <taxon>Helicobacteraceae</taxon>
        <taxon>Helicobacter</taxon>
    </lineage>
</organism>
<evidence type="ECO:0000256" key="2">
    <source>
        <dbReference type="ARBA" id="ARBA00022519"/>
    </source>
</evidence>
<keyword evidence="2" id="KW-0997">Cell inner membrane</keyword>
<keyword evidence="8" id="KW-1185">Reference proteome</keyword>
<dbReference type="PANTHER" id="PTHR34990">
    <property type="entry name" value="UDP-2,3-DIACYLGLUCOSAMINE HYDROLASE-RELATED"/>
    <property type="match status" value="1"/>
</dbReference>
<dbReference type="Proteomes" id="UP000257045">
    <property type="component" value="Unassembled WGS sequence"/>
</dbReference>
<accession>A0A3D8IZ79</accession>
<keyword evidence="5" id="KW-0464">Manganese</keyword>
<dbReference type="InterPro" id="IPR004843">
    <property type="entry name" value="Calcineurin-like_PHP"/>
</dbReference>
<dbReference type="GO" id="GO:0016020">
    <property type="term" value="C:membrane"/>
    <property type="evidence" value="ECO:0007669"/>
    <property type="project" value="GOC"/>
</dbReference>
<reference evidence="7 8" key="1">
    <citation type="submission" date="2018-04" db="EMBL/GenBank/DDBJ databases">
        <title>Novel Campyloabacter and Helicobacter Species and Strains.</title>
        <authorList>
            <person name="Mannion A.J."/>
            <person name="Shen Z."/>
            <person name="Fox J.G."/>
        </authorList>
    </citation>
    <scope>NUCLEOTIDE SEQUENCE [LARGE SCALE GENOMIC DNA]</scope>
    <source>
        <strain evidence="7 8">MIT 04-9366</strain>
    </source>
</reference>
<name>A0A3D8IZ79_9HELI</name>
<evidence type="ECO:0000313" key="7">
    <source>
        <dbReference type="EMBL" id="RDU70569.1"/>
    </source>
</evidence>
<keyword evidence="4" id="KW-0472">Membrane</keyword>
<dbReference type="PANTHER" id="PTHR34990:SF2">
    <property type="entry name" value="BLL8164 PROTEIN"/>
    <property type="match status" value="1"/>
</dbReference>
<dbReference type="EMBL" id="NXLV01000008">
    <property type="protein sequence ID" value="RDU70569.1"/>
    <property type="molecule type" value="Genomic_DNA"/>
</dbReference>
<dbReference type="OrthoDB" id="270739at2"/>
<evidence type="ECO:0000259" key="6">
    <source>
        <dbReference type="Pfam" id="PF00149"/>
    </source>
</evidence>
<dbReference type="SUPFAM" id="SSF56300">
    <property type="entry name" value="Metallo-dependent phosphatases"/>
    <property type="match status" value="1"/>
</dbReference>
<dbReference type="Pfam" id="PF00149">
    <property type="entry name" value="Metallophos"/>
    <property type="match status" value="1"/>
</dbReference>
<feature type="domain" description="Calcineurin-like phosphoesterase" evidence="6">
    <location>
        <begin position="10"/>
        <end position="206"/>
    </location>
</feature>
<dbReference type="InterPro" id="IPR029052">
    <property type="entry name" value="Metallo-depent_PP-like"/>
</dbReference>
<sequence>MCLKLNSDALFIADSHYNPHNATALVGYLQALKDNPPSQIVLMGDVTQVLVGNLKSSIQANMPLLQALKELKDTQIFWLEGNHDFALKNIAKILDNATFIPRTLQPIRAEFEGKIYLLAHGDLFLSWRYSAYINLMRHSTFWFWLVDFLSSGEIYEEVEEKLYHKPIKKRDFHFFEFSAKRIASYKKYALKKGYDFDGIIEGHFHIGKRIQIKGIDYVALPAFYFTLQGISLTKILK</sequence>
<evidence type="ECO:0000313" key="8">
    <source>
        <dbReference type="Proteomes" id="UP000257045"/>
    </source>
</evidence>
<gene>
    <name evidence="7" type="ORF">CQA58_05200</name>
</gene>